<evidence type="ECO:0000256" key="2">
    <source>
        <dbReference type="ARBA" id="ARBA00022801"/>
    </source>
</evidence>
<sequence length="318" mass="33773">MGLGARGPLPGGSRRGRDHGRGHPAPPRLWHQGQEGVDRVSEHTRAKVSVEQVLEVLQLEQAGETTFTGNSVGSEGPVIFAGQLIGQFIAAAAAVCPGKHVTSAHSTFARAGKLETPVEFVVDTLHEGRSLASVSVTAQQGERRLARSLLLLGNDEPDLAQHCSDAPSVPGPDELESLHPLQGWEQRKIGDADIMSVDHVGPAEQVFWSRFDAEGASTEVPQALVNWASVAAFLGASVLPHEGLGLSRAHRDISTGVLSHTVFFHRPFDPSEWALYNVQSTFTGAGRAFGRAEVFGGGQLIASITQESMLRPLTGGVL</sequence>
<keyword evidence="2" id="KW-0378">Hydrolase</keyword>
<gene>
    <name evidence="6" type="ORF">CGZ93_05530</name>
</gene>
<keyword evidence="7" id="KW-1185">Reference proteome</keyword>
<evidence type="ECO:0000256" key="1">
    <source>
        <dbReference type="ARBA" id="ARBA00006538"/>
    </source>
</evidence>
<dbReference type="CDD" id="cd03444">
    <property type="entry name" value="Thioesterase_II_repeat1"/>
    <property type="match status" value="1"/>
</dbReference>
<organism evidence="6 7">
    <name type="scientific">Enemella dayhoffiae</name>
    <dbReference type="NCBI Taxonomy" id="2016507"/>
    <lineage>
        <taxon>Bacteria</taxon>
        <taxon>Bacillati</taxon>
        <taxon>Actinomycetota</taxon>
        <taxon>Actinomycetes</taxon>
        <taxon>Propionibacteriales</taxon>
        <taxon>Propionibacteriaceae</taxon>
        <taxon>Enemella</taxon>
    </lineage>
</organism>
<dbReference type="GO" id="GO:0009062">
    <property type="term" value="P:fatty acid catabolic process"/>
    <property type="evidence" value="ECO:0007669"/>
    <property type="project" value="TreeGrafter"/>
</dbReference>
<dbReference type="GO" id="GO:0005829">
    <property type="term" value="C:cytosol"/>
    <property type="evidence" value="ECO:0007669"/>
    <property type="project" value="TreeGrafter"/>
</dbReference>
<feature type="domain" description="Acyl-CoA thioesterase-like N-terminal HotDog" evidence="5">
    <location>
        <begin position="75"/>
        <end position="148"/>
    </location>
</feature>
<evidence type="ECO:0000259" key="4">
    <source>
        <dbReference type="Pfam" id="PF02551"/>
    </source>
</evidence>
<dbReference type="EMBL" id="NMVQ01000006">
    <property type="protein sequence ID" value="OYO23965.1"/>
    <property type="molecule type" value="Genomic_DNA"/>
</dbReference>
<dbReference type="InterPro" id="IPR049449">
    <property type="entry name" value="TesB_ACOT8-like_N"/>
</dbReference>
<dbReference type="SUPFAM" id="SSF54637">
    <property type="entry name" value="Thioesterase/thiol ester dehydrase-isomerase"/>
    <property type="match status" value="2"/>
</dbReference>
<feature type="domain" description="Acyl-CoA thioesterase 2 C-terminal" evidence="4">
    <location>
        <begin position="213"/>
        <end position="307"/>
    </location>
</feature>
<dbReference type="GO" id="GO:0006637">
    <property type="term" value="P:acyl-CoA metabolic process"/>
    <property type="evidence" value="ECO:0007669"/>
    <property type="project" value="InterPro"/>
</dbReference>
<dbReference type="InterPro" id="IPR025652">
    <property type="entry name" value="TesB_C"/>
</dbReference>
<comment type="caution">
    <text evidence="6">The sequence shown here is derived from an EMBL/GenBank/DDBJ whole genome shotgun (WGS) entry which is preliminary data.</text>
</comment>
<name>A0A255H8M0_9ACTN</name>
<dbReference type="PANTHER" id="PTHR11066">
    <property type="entry name" value="ACYL-COA THIOESTERASE"/>
    <property type="match status" value="1"/>
</dbReference>
<dbReference type="Proteomes" id="UP000216311">
    <property type="component" value="Unassembled WGS sequence"/>
</dbReference>
<comment type="similarity">
    <text evidence="1">Belongs to the C/M/P thioester hydrolase family.</text>
</comment>
<feature type="compositionally biased region" description="Low complexity" evidence="3">
    <location>
        <begin position="1"/>
        <end position="12"/>
    </location>
</feature>
<dbReference type="InterPro" id="IPR042171">
    <property type="entry name" value="Acyl-CoA_hotdog"/>
</dbReference>
<protein>
    <submittedName>
        <fullName evidence="6">Acyl-CoA thioesterase II</fullName>
    </submittedName>
</protein>
<dbReference type="InterPro" id="IPR003703">
    <property type="entry name" value="Acyl_CoA_thio"/>
</dbReference>
<evidence type="ECO:0000313" key="6">
    <source>
        <dbReference type="EMBL" id="OYO23965.1"/>
    </source>
</evidence>
<reference evidence="6 7" key="1">
    <citation type="submission" date="2017-07" db="EMBL/GenBank/DDBJ databases">
        <title>Draft whole genome sequences of clinical Proprionibacteriaceae strains.</title>
        <authorList>
            <person name="Bernier A.-M."/>
            <person name="Bernard K."/>
            <person name="Domingo M.-C."/>
        </authorList>
    </citation>
    <scope>NUCLEOTIDE SEQUENCE [LARGE SCALE GENOMIC DNA]</scope>
    <source>
        <strain evidence="6 7">NML 130396</strain>
    </source>
</reference>
<dbReference type="AlphaFoldDB" id="A0A255H8M0"/>
<dbReference type="Pfam" id="PF02551">
    <property type="entry name" value="Acyl_CoA_thio"/>
    <property type="match status" value="1"/>
</dbReference>
<proteinExistence type="inferred from homology"/>
<dbReference type="Pfam" id="PF13622">
    <property type="entry name" value="4HBT_3"/>
    <property type="match status" value="1"/>
</dbReference>
<dbReference type="InterPro" id="IPR029069">
    <property type="entry name" value="HotDog_dom_sf"/>
</dbReference>
<dbReference type="OrthoDB" id="4367793at2"/>
<feature type="region of interest" description="Disordered" evidence="3">
    <location>
        <begin position="1"/>
        <end position="39"/>
    </location>
</feature>
<evidence type="ECO:0000256" key="3">
    <source>
        <dbReference type="SAM" id="MobiDB-lite"/>
    </source>
</evidence>
<dbReference type="GO" id="GO:0047617">
    <property type="term" value="F:fatty acyl-CoA hydrolase activity"/>
    <property type="evidence" value="ECO:0007669"/>
    <property type="project" value="InterPro"/>
</dbReference>
<dbReference type="Gene3D" id="2.40.160.210">
    <property type="entry name" value="Acyl-CoA thioesterase, double hotdog domain"/>
    <property type="match status" value="1"/>
</dbReference>
<evidence type="ECO:0000313" key="7">
    <source>
        <dbReference type="Proteomes" id="UP000216311"/>
    </source>
</evidence>
<accession>A0A255H8M0</accession>
<evidence type="ECO:0000259" key="5">
    <source>
        <dbReference type="Pfam" id="PF13622"/>
    </source>
</evidence>
<dbReference type="PANTHER" id="PTHR11066:SF34">
    <property type="entry name" value="ACYL-COENZYME A THIOESTERASE 8"/>
    <property type="match status" value="1"/>
</dbReference>